<evidence type="ECO:0000256" key="2">
    <source>
        <dbReference type="ARBA" id="ARBA00022553"/>
    </source>
</evidence>
<keyword evidence="6" id="KW-0863">Zinc-finger</keyword>
<dbReference type="Pfam" id="PF13901">
    <property type="entry name" value="RH_dom"/>
    <property type="match status" value="1"/>
</dbReference>
<name>A0A0N5D2H1_THECL</name>
<reference evidence="10 11" key="2">
    <citation type="submission" date="2018-11" db="EMBL/GenBank/DDBJ databases">
        <authorList>
            <consortium name="Pathogen Informatics"/>
        </authorList>
    </citation>
    <scope>NUCLEOTIDE SEQUENCE [LARGE SCALE GENOMIC DNA]</scope>
</reference>
<dbReference type="GO" id="GO:0006914">
    <property type="term" value="P:autophagy"/>
    <property type="evidence" value="ECO:0007669"/>
    <property type="project" value="UniProtKB-KW"/>
</dbReference>
<dbReference type="EMBL" id="UYYF01004472">
    <property type="protein sequence ID" value="VDN04494.1"/>
    <property type="molecule type" value="Genomic_DNA"/>
</dbReference>
<feature type="domain" description="RUN" evidence="9">
    <location>
        <begin position="33"/>
        <end position="167"/>
    </location>
</feature>
<keyword evidence="4" id="KW-0677">Repeat</keyword>
<evidence type="ECO:0000256" key="3">
    <source>
        <dbReference type="ARBA" id="ARBA00022723"/>
    </source>
</evidence>
<dbReference type="PANTHER" id="PTHR12326:SF12">
    <property type="entry name" value="PLECKSTRIN HOMOLOGY AND RUN DOMAIN CONTAINING M1"/>
    <property type="match status" value="1"/>
</dbReference>
<dbReference type="OMA" id="TCREPII"/>
<gene>
    <name evidence="10" type="ORF">TCLT_LOCUS7073</name>
</gene>
<dbReference type="InterPro" id="IPR047326">
    <property type="entry name" value="RUN_PLEKHM1"/>
</dbReference>
<dbReference type="Proteomes" id="UP000276776">
    <property type="component" value="Unassembled WGS sequence"/>
</dbReference>
<dbReference type="PROSITE" id="PS50826">
    <property type="entry name" value="RUN"/>
    <property type="match status" value="1"/>
</dbReference>
<dbReference type="InterPro" id="IPR037213">
    <property type="entry name" value="Run_dom_sf"/>
</dbReference>
<dbReference type="STRING" id="103827.A0A0N5D2H1"/>
<keyword evidence="8" id="KW-0072">Autophagy</keyword>
<dbReference type="OrthoDB" id="62364at2759"/>
<dbReference type="SUPFAM" id="SSF140741">
    <property type="entry name" value="RUN domain-like"/>
    <property type="match status" value="1"/>
</dbReference>
<keyword evidence="2" id="KW-0597">Phosphoprotein</keyword>
<dbReference type="GO" id="GO:0005770">
    <property type="term" value="C:late endosome"/>
    <property type="evidence" value="ECO:0007669"/>
    <property type="project" value="UniProtKB-SubCell"/>
</dbReference>
<dbReference type="Pfam" id="PF02759">
    <property type="entry name" value="RUN"/>
    <property type="match status" value="1"/>
</dbReference>
<dbReference type="InterPro" id="IPR004012">
    <property type="entry name" value="Run_dom"/>
</dbReference>
<evidence type="ECO:0000256" key="5">
    <source>
        <dbReference type="ARBA" id="ARBA00022753"/>
    </source>
</evidence>
<comment type="subcellular location">
    <subcellularLocation>
        <location evidence="1">Late endosome</location>
    </subcellularLocation>
</comment>
<evidence type="ECO:0000256" key="7">
    <source>
        <dbReference type="ARBA" id="ARBA00022833"/>
    </source>
</evidence>
<sequence>MNMTELKEVKANLTSELAYVLKQATSEYPSGTAVSKESTQILCNTIEALFIHGLKAAFFLKKQRSSKYPEPNFWPFVCKYTHKAVLDQIAASNQIKTEVGKSRAWIRILLNENVMDNYLVVLSRDTSTLSKFYEKWAFLRDAERVNILSDYMKGLTRLTLEAPVNSYLLNTWTPTPLILSGLMSGKPARCESYFHIHNFFFVVYLYFLELVSIYSHPSMLNEGSMSLSVLDQVNSSLVSYPVQESSSLSCGANQVAIFLELDIYLSDEVLIEMLTVIPHEKGLDFQSFRCPSCRKSIGPTFASYSKCSFDEKYYCVDCFDGAGESVIPSRLIHNWDKRSRRVCKNNMIFIESIRDKAVLRIDRINPQLYEHSHALNTVKFLREKLSLSATYLLTCRKSVAEDLESRLWPKDYLYRDIHLYSFSDLLTVLSGHMESHINHLLNFTIKHIQRCLLCAQKGFICEICSSSQVIYPFQLEITTRCLECFSVYHKNCVGQNRCPKCIRRERYSQQRPIFASHCLLFDMD</sequence>
<evidence type="ECO:0000313" key="11">
    <source>
        <dbReference type="Proteomes" id="UP000276776"/>
    </source>
</evidence>
<dbReference type="PANTHER" id="PTHR12326">
    <property type="entry name" value="PLECKSTRIN HOMOLOGY DOMAIN CONTAINING PROTEIN"/>
    <property type="match status" value="1"/>
</dbReference>
<protein>
    <submittedName>
        <fullName evidence="12">RUN domain-containing protein</fullName>
    </submittedName>
</protein>
<proteinExistence type="predicted"/>
<reference evidence="12" key="1">
    <citation type="submission" date="2017-02" db="UniProtKB">
        <authorList>
            <consortium name="WormBaseParasite"/>
        </authorList>
    </citation>
    <scope>IDENTIFICATION</scope>
</reference>
<evidence type="ECO:0000313" key="10">
    <source>
        <dbReference type="EMBL" id="VDN04494.1"/>
    </source>
</evidence>
<dbReference type="InterPro" id="IPR051366">
    <property type="entry name" value="DEF8"/>
</dbReference>
<keyword evidence="11" id="KW-1185">Reference proteome</keyword>
<evidence type="ECO:0000259" key="9">
    <source>
        <dbReference type="PROSITE" id="PS50826"/>
    </source>
</evidence>
<evidence type="ECO:0000256" key="4">
    <source>
        <dbReference type="ARBA" id="ARBA00022737"/>
    </source>
</evidence>
<organism evidence="12">
    <name type="scientific">Thelazia callipaeda</name>
    <name type="common">Oriental eyeworm</name>
    <name type="synonym">Parasitic nematode</name>
    <dbReference type="NCBI Taxonomy" id="103827"/>
    <lineage>
        <taxon>Eukaryota</taxon>
        <taxon>Metazoa</taxon>
        <taxon>Ecdysozoa</taxon>
        <taxon>Nematoda</taxon>
        <taxon>Chromadorea</taxon>
        <taxon>Rhabditida</taxon>
        <taxon>Spirurina</taxon>
        <taxon>Spiruromorpha</taxon>
        <taxon>Thelazioidea</taxon>
        <taxon>Thelaziidae</taxon>
        <taxon>Thelazia</taxon>
    </lineage>
</organism>
<keyword evidence="5" id="KW-0967">Endosome</keyword>
<evidence type="ECO:0000256" key="6">
    <source>
        <dbReference type="ARBA" id="ARBA00022771"/>
    </source>
</evidence>
<accession>A0A0N5D2H1</accession>
<dbReference type="WBParaSite" id="TCLT_0000708401-mRNA-1">
    <property type="protein sequence ID" value="TCLT_0000708401-mRNA-1"/>
    <property type="gene ID" value="TCLT_0000708401"/>
</dbReference>
<keyword evidence="3" id="KW-0479">Metal-binding</keyword>
<dbReference type="SMART" id="SM01175">
    <property type="entry name" value="DUF4206"/>
    <property type="match status" value="1"/>
</dbReference>
<evidence type="ECO:0000256" key="8">
    <source>
        <dbReference type="ARBA" id="ARBA00023006"/>
    </source>
</evidence>
<evidence type="ECO:0000313" key="12">
    <source>
        <dbReference type="WBParaSite" id="TCLT_0000708401-mRNA-1"/>
    </source>
</evidence>
<dbReference type="SMART" id="SM00593">
    <property type="entry name" value="RUN"/>
    <property type="match status" value="1"/>
</dbReference>
<keyword evidence="7" id="KW-0862">Zinc</keyword>
<dbReference type="CDD" id="cd17679">
    <property type="entry name" value="RUN_PLEKHM1"/>
    <property type="match status" value="1"/>
</dbReference>
<dbReference type="GO" id="GO:0008270">
    <property type="term" value="F:zinc ion binding"/>
    <property type="evidence" value="ECO:0007669"/>
    <property type="project" value="UniProtKB-KW"/>
</dbReference>
<dbReference type="AlphaFoldDB" id="A0A0N5D2H1"/>
<dbReference type="InterPro" id="IPR025258">
    <property type="entry name" value="RH_dom"/>
</dbReference>
<dbReference type="Gene3D" id="1.20.58.900">
    <property type="match status" value="1"/>
</dbReference>
<evidence type="ECO:0000256" key="1">
    <source>
        <dbReference type="ARBA" id="ARBA00004603"/>
    </source>
</evidence>